<dbReference type="AlphaFoldDB" id="A0A544SY56"/>
<evidence type="ECO:0000313" key="3">
    <source>
        <dbReference type="EMBL" id="TQR10136.1"/>
    </source>
</evidence>
<protein>
    <submittedName>
        <fullName evidence="3">Tripartite tricarboxylate transporter TctB family protein</fullName>
    </submittedName>
</protein>
<dbReference type="Pfam" id="PF07331">
    <property type="entry name" value="TctB"/>
    <property type="match status" value="1"/>
</dbReference>
<organism evidence="3 4">
    <name type="scientific">Psychrobacillus soli</name>
    <dbReference type="NCBI Taxonomy" id="1543965"/>
    <lineage>
        <taxon>Bacteria</taxon>
        <taxon>Bacillati</taxon>
        <taxon>Bacillota</taxon>
        <taxon>Bacilli</taxon>
        <taxon>Bacillales</taxon>
        <taxon>Bacillaceae</taxon>
        <taxon>Psychrobacillus</taxon>
    </lineage>
</organism>
<proteinExistence type="predicted"/>
<evidence type="ECO:0000256" key="1">
    <source>
        <dbReference type="SAM" id="Phobius"/>
    </source>
</evidence>
<feature type="transmembrane region" description="Helical" evidence="1">
    <location>
        <begin position="75"/>
        <end position="96"/>
    </location>
</feature>
<dbReference type="InterPro" id="IPR009936">
    <property type="entry name" value="DUF1468"/>
</dbReference>
<feature type="transmembrane region" description="Helical" evidence="1">
    <location>
        <begin position="116"/>
        <end position="138"/>
    </location>
</feature>
<reference evidence="3 4" key="1">
    <citation type="submission" date="2019-05" db="EMBL/GenBank/DDBJ databases">
        <title>Psychrobacillus vulpis sp. nov., a new species isolated from feces of a red fox that inhabits in The Tablas de Daimiel Natural Park, Albacete, Spain.</title>
        <authorList>
            <person name="Rodriguez M."/>
            <person name="Reina J.C."/>
            <person name="Bejar V."/>
            <person name="Llamas I."/>
        </authorList>
    </citation>
    <scope>NUCLEOTIDE SEQUENCE [LARGE SCALE GENOMIC DNA]</scope>
    <source>
        <strain evidence="3 4">NHI-2</strain>
    </source>
</reference>
<evidence type="ECO:0000259" key="2">
    <source>
        <dbReference type="Pfam" id="PF07331"/>
    </source>
</evidence>
<accession>A0A544SY56</accession>
<keyword evidence="1" id="KW-0472">Membrane</keyword>
<dbReference type="RefSeq" id="WP_142608247.1">
    <property type="nucleotide sequence ID" value="NZ_VDGG01000036.1"/>
</dbReference>
<dbReference type="EMBL" id="VDGG01000036">
    <property type="protein sequence ID" value="TQR10136.1"/>
    <property type="molecule type" value="Genomic_DNA"/>
</dbReference>
<gene>
    <name evidence="3" type="ORF">FG383_15225</name>
</gene>
<sequence length="147" mass="16766">MAYGVIVLIYIISGYFLYESTKFGGDAGIFPRMVSGAIIFINTIYLYQTIKEQKENSKEIEKERNKLPIKPSKQFYVISILSILYIALLSPIGFLIVTPIYLASIMFYLGGRSKKMVFICSIAFTFVIYFFFTSLLHITIPQGILNL</sequence>
<keyword evidence="1" id="KW-0812">Transmembrane</keyword>
<feature type="domain" description="DUF1468" evidence="2">
    <location>
        <begin position="7"/>
        <end position="141"/>
    </location>
</feature>
<feature type="transmembrane region" description="Helical" evidence="1">
    <location>
        <begin position="29"/>
        <end position="47"/>
    </location>
</feature>
<keyword evidence="4" id="KW-1185">Reference proteome</keyword>
<dbReference type="Proteomes" id="UP000318937">
    <property type="component" value="Unassembled WGS sequence"/>
</dbReference>
<evidence type="ECO:0000313" key="4">
    <source>
        <dbReference type="Proteomes" id="UP000318937"/>
    </source>
</evidence>
<comment type="caution">
    <text evidence="3">The sequence shown here is derived from an EMBL/GenBank/DDBJ whole genome shotgun (WGS) entry which is preliminary data.</text>
</comment>
<name>A0A544SY56_9BACI</name>
<keyword evidence="1" id="KW-1133">Transmembrane helix</keyword>
<dbReference type="OrthoDB" id="2893630at2"/>